<dbReference type="InterPro" id="IPR012337">
    <property type="entry name" value="RNaseH-like_sf"/>
</dbReference>
<gene>
    <name evidence="2" type="ORF">V6N12_070262</name>
</gene>
<dbReference type="InterPro" id="IPR036397">
    <property type="entry name" value="RNaseH_sf"/>
</dbReference>
<feature type="domain" description="RNase H type-1" evidence="1">
    <location>
        <begin position="84"/>
        <end position="201"/>
    </location>
</feature>
<proteinExistence type="predicted"/>
<dbReference type="SUPFAM" id="SSF53098">
    <property type="entry name" value="Ribonuclease H-like"/>
    <property type="match status" value="1"/>
</dbReference>
<dbReference type="EMBL" id="JBBPBM010000006">
    <property type="protein sequence ID" value="KAK8579969.1"/>
    <property type="molecule type" value="Genomic_DNA"/>
</dbReference>
<reference evidence="2 3" key="1">
    <citation type="journal article" date="2024" name="G3 (Bethesda)">
        <title>Genome assembly of Hibiscus sabdariffa L. provides insights into metabolisms of medicinal natural products.</title>
        <authorList>
            <person name="Kim T."/>
        </authorList>
    </citation>
    <scope>NUCLEOTIDE SEQUENCE [LARGE SCALE GENOMIC DNA]</scope>
    <source>
        <strain evidence="2">TK-2024</strain>
        <tissue evidence="2">Old leaves</tissue>
    </source>
</reference>
<organism evidence="2 3">
    <name type="scientific">Hibiscus sabdariffa</name>
    <name type="common">roselle</name>
    <dbReference type="NCBI Taxonomy" id="183260"/>
    <lineage>
        <taxon>Eukaryota</taxon>
        <taxon>Viridiplantae</taxon>
        <taxon>Streptophyta</taxon>
        <taxon>Embryophyta</taxon>
        <taxon>Tracheophyta</taxon>
        <taxon>Spermatophyta</taxon>
        <taxon>Magnoliopsida</taxon>
        <taxon>eudicotyledons</taxon>
        <taxon>Gunneridae</taxon>
        <taxon>Pentapetalae</taxon>
        <taxon>rosids</taxon>
        <taxon>malvids</taxon>
        <taxon>Malvales</taxon>
        <taxon>Malvaceae</taxon>
        <taxon>Malvoideae</taxon>
        <taxon>Hibiscus</taxon>
    </lineage>
</organism>
<evidence type="ECO:0000313" key="2">
    <source>
        <dbReference type="EMBL" id="KAK8579969.1"/>
    </source>
</evidence>
<comment type="caution">
    <text evidence="2">The sequence shown here is derived from an EMBL/GenBank/DDBJ whole genome shotgun (WGS) entry which is preliminary data.</text>
</comment>
<dbReference type="InterPro" id="IPR044730">
    <property type="entry name" value="RNase_H-like_dom_plant"/>
</dbReference>
<name>A0ABR2FGW8_9ROSI</name>
<dbReference type="CDD" id="cd06222">
    <property type="entry name" value="RNase_H_like"/>
    <property type="match status" value="1"/>
</dbReference>
<dbReference type="InterPro" id="IPR002156">
    <property type="entry name" value="RNaseH_domain"/>
</dbReference>
<dbReference type="InterPro" id="IPR052929">
    <property type="entry name" value="RNase_H-like_EbsB-rel"/>
</dbReference>
<dbReference type="Proteomes" id="UP001472677">
    <property type="component" value="Unassembled WGS sequence"/>
</dbReference>
<keyword evidence="3" id="KW-1185">Reference proteome</keyword>
<evidence type="ECO:0000259" key="1">
    <source>
        <dbReference type="Pfam" id="PF13456"/>
    </source>
</evidence>
<evidence type="ECO:0000313" key="3">
    <source>
        <dbReference type="Proteomes" id="UP001472677"/>
    </source>
</evidence>
<protein>
    <recommendedName>
        <fullName evidence="1">RNase H type-1 domain-containing protein</fullName>
    </recommendedName>
</protein>
<dbReference type="PANTHER" id="PTHR47074:SF61">
    <property type="entry name" value="RNASE H TYPE-1 DOMAIN-CONTAINING PROTEIN"/>
    <property type="match status" value="1"/>
</dbReference>
<dbReference type="Gene3D" id="3.30.420.10">
    <property type="entry name" value="Ribonuclease H-like superfamily/Ribonuclease H"/>
    <property type="match status" value="1"/>
</dbReference>
<sequence length="238" mass="27119">MWLDHLFDLLSKDICEYFIILAWSLWSYRNSKVHDNAFRTVKDIACDISAYAAMLHNLWSTPITLLPSQTVSWIPPPENVVKVNFDASFNSIMKTSVLEIIIRDADGFILATSSNQNVFIANPEMAEARACEQALILAKDLRFRSVIVEGDALTAITKINRSFEDMSEIWAILQNIQALKRDFMYLSFEFIRSSNNRAAHLMTMEGRAFSEQTVWIEEAPSSVLEVAMSERLGLELLD</sequence>
<dbReference type="Pfam" id="PF13456">
    <property type="entry name" value="RVT_3"/>
    <property type="match status" value="1"/>
</dbReference>
<accession>A0ABR2FGW8</accession>
<dbReference type="PANTHER" id="PTHR47074">
    <property type="entry name" value="BNAC02G40300D PROTEIN"/>
    <property type="match status" value="1"/>
</dbReference>